<feature type="domain" description="RNA polymerase sigma-70" evidence="10">
    <location>
        <begin position="585"/>
        <end position="611"/>
    </location>
</feature>
<dbReference type="Proteomes" id="UP001501221">
    <property type="component" value="Unassembled WGS sequence"/>
</dbReference>
<dbReference type="InterPro" id="IPR007630">
    <property type="entry name" value="RNA_pol_sigma70_r4"/>
</dbReference>
<dbReference type="RefSeq" id="WP_343987602.1">
    <property type="nucleotide sequence ID" value="NZ_BAAAFM010000003.1"/>
</dbReference>
<evidence type="ECO:0000256" key="4">
    <source>
        <dbReference type="ARBA" id="ARBA00023125"/>
    </source>
</evidence>
<dbReference type="InterPro" id="IPR014284">
    <property type="entry name" value="RNA_pol_sigma-70_dom"/>
</dbReference>
<dbReference type="Gene3D" id="1.10.601.10">
    <property type="entry name" value="RNA Polymerase Primary Sigma Factor"/>
    <property type="match status" value="1"/>
</dbReference>
<reference evidence="12" key="1">
    <citation type="journal article" date="2019" name="Int. J. Syst. Evol. Microbiol.">
        <title>The Global Catalogue of Microorganisms (GCM) 10K type strain sequencing project: providing services to taxonomists for standard genome sequencing and annotation.</title>
        <authorList>
            <consortium name="The Broad Institute Genomics Platform"/>
            <consortium name="The Broad Institute Genome Sequencing Center for Infectious Disease"/>
            <person name="Wu L."/>
            <person name="Ma J."/>
        </authorList>
    </citation>
    <scope>NUCLEOTIDE SEQUENCE [LARGE SCALE GENOMIC DNA]</scope>
    <source>
        <strain evidence="12">JCM 16211</strain>
    </source>
</reference>
<dbReference type="InterPro" id="IPR013325">
    <property type="entry name" value="RNA_pol_sigma_r2"/>
</dbReference>
<dbReference type="InterPro" id="IPR000943">
    <property type="entry name" value="RNA_pol_sigma70"/>
</dbReference>
<evidence type="ECO:0000256" key="1">
    <source>
        <dbReference type="ARBA" id="ARBA00022490"/>
    </source>
</evidence>
<dbReference type="NCBIfam" id="TIGR02393">
    <property type="entry name" value="RpoD_Cterm"/>
    <property type="match status" value="1"/>
</dbReference>
<evidence type="ECO:0000313" key="11">
    <source>
        <dbReference type="EMBL" id="GAA0204882.1"/>
    </source>
</evidence>
<evidence type="ECO:0000256" key="8">
    <source>
        <dbReference type="SAM" id="MobiDB-lite"/>
    </source>
</evidence>
<keyword evidence="2 6" id="KW-0805">Transcription regulation</keyword>
<evidence type="ECO:0000256" key="6">
    <source>
        <dbReference type="HAMAP-Rule" id="MF_00963"/>
    </source>
</evidence>
<comment type="function">
    <text evidence="6">Sigma factors are initiation factors that promote the attachment of RNA polymerase to specific initiation sites and are then released. This sigma factor is the primary sigma factor during exponential growth.</text>
</comment>
<feature type="region of interest" description="Disordered" evidence="8">
    <location>
        <begin position="183"/>
        <end position="231"/>
    </location>
</feature>
<dbReference type="InterPro" id="IPR042189">
    <property type="entry name" value="RNA_pol_sigma_70_r1_1_sf"/>
</dbReference>
<sequence>MSENSQQSQQSQLKLLIARGKEQGFLTYAEVNDHLPPDIVDPEQIEDIIRMINDMGIQVYETTPDADELIINDESVTDEEAAEEAAAALASVDGEFGRTTDPVRMYMREMGSVELLTREGEIDIAKRIEEGIRQVLTAIGNYPDTIRILLEEYDQYKNEFIRLTDIVNSFLDGEEAEFVQEESEAAKIASANAEAEAEDEDLDDDVEEDEDDADDEEATEVDTGPDPEEAEERFTALAKQYDKTVKAIKRYGRDHKSAIKQIEAMCELFMNIKLAPRMFDYLVQNLRTKMDSIREQERYIMHMAVKKARMPRKTFISTFSGSETNPEWLDGHLAKKSKYSEALAEYAEDIRKAQRKMQLVEESCDLSVLEIKEANREMSIGEAKARRAKKEMVEANLRLVISIAKKYTNRGLQFLDLIQEGNIGLMKAVDKFEYRRGYKFSTYATWWIRQAITRSIADQARTIRIPVHMIETINKLNRISRQMLQEMGREPQPEELAERMEMPEDKIRKVLKIAKEPISMETPIGDDEDSHLGDFIEDSTIDSPVDAATGESLKEVTDEILAGLTAREAKVLRMRFGIDMNTDHTLEEVGKQFDVTRERIRQIEAKALRKLRHPSRSEKLRTYIDE</sequence>
<feature type="DNA-binding region" description="H-T-H motif" evidence="6">
    <location>
        <begin position="586"/>
        <end position="605"/>
    </location>
</feature>
<feature type="region of interest" description="Sigma-70 factor domain-3" evidence="6">
    <location>
        <begin position="471"/>
        <end position="547"/>
    </location>
</feature>
<comment type="caution">
    <text evidence="11">The sequence shown here is derived from an EMBL/GenBank/DDBJ whole genome shotgun (WGS) entry which is preliminary data.</text>
</comment>
<dbReference type="SUPFAM" id="SSF88659">
    <property type="entry name" value="Sigma3 and sigma4 domains of RNA polymerase sigma factors"/>
    <property type="match status" value="2"/>
</dbReference>
<protein>
    <recommendedName>
        <fullName evidence="6">RNA polymerase sigma factor RpoD</fullName>
    </recommendedName>
    <alternativeName>
        <fullName evidence="6">Sigma-70</fullName>
    </alternativeName>
</protein>
<dbReference type="Gene3D" id="1.10.10.10">
    <property type="entry name" value="Winged helix-like DNA-binding domain superfamily/Winged helix DNA-binding domain"/>
    <property type="match status" value="2"/>
</dbReference>
<evidence type="ECO:0000259" key="10">
    <source>
        <dbReference type="PROSITE" id="PS00716"/>
    </source>
</evidence>
<dbReference type="Pfam" id="PF00140">
    <property type="entry name" value="Sigma70_r1_2"/>
    <property type="match status" value="1"/>
</dbReference>
<dbReference type="InterPro" id="IPR007631">
    <property type="entry name" value="RNA_pol_sigma_70_non-ess"/>
</dbReference>
<keyword evidence="7" id="KW-0175">Coiled coil</keyword>
<accession>A0ABN0SXD0</accession>
<organism evidence="11 12">
    <name type="scientific">Kangiella japonica</name>
    <dbReference type="NCBI Taxonomy" id="647384"/>
    <lineage>
        <taxon>Bacteria</taxon>
        <taxon>Pseudomonadati</taxon>
        <taxon>Pseudomonadota</taxon>
        <taxon>Gammaproteobacteria</taxon>
        <taxon>Kangiellales</taxon>
        <taxon>Kangiellaceae</taxon>
        <taxon>Kangiella</taxon>
    </lineage>
</organism>
<dbReference type="Gene3D" id="1.10.220.120">
    <property type="entry name" value="Sigma-70 factor, region 1.1"/>
    <property type="match status" value="1"/>
</dbReference>
<evidence type="ECO:0000313" key="12">
    <source>
        <dbReference type="Proteomes" id="UP001501221"/>
    </source>
</evidence>
<dbReference type="Pfam" id="PF03979">
    <property type="entry name" value="Sigma70_r1_1"/>
    <property type="match status" value="1"/>
</dbReference>
<comment type="similarity">
    <text evidence="6">Belongs to the sigma-70 factor family. RpoD/SigA subfamily.</text>
</comment>
<dbReference type="InterPro" id="IPR012760">
    <property type="entry name" value="RNA_pol_sigma_RpoD_C"/>
</dbReference>
<dbReference type="EMBL" id="BAAAFM010000003">
    <property type="protein sequence ID" value="GAA0204882.1"/>
    <property type="molecule type" value="Genomic_DNA"/>
</dbReference>
<dbReference type="InterPro" id="IPR050239">
    <property type="entry name" value="Sigma-70_RNA_pol_init_factors"/>
</dbReference>
<dbReference type="PANTHER" id="PTHR30603:SF60">
    <property type="entry name" value="RNA POLYMERASE SIGMA FACTOR RPOD"/>
    <property type="match status" value="1"/>
</dbReference>
<dbReference type="HAMAP" id="MF_00963">
    <property type="entry name" value="Sigma70_RpoD_SigA"/>
    <property type="match status" value="1"/>
</dbReference>
<dbReference type="InterPro" id="IPR013324">
    <property type="entry name" value="RNA_pol_sigma_r3/r4-like"/>
</dbReference>
<keyword evidence="5 6" id="KW-0804">Transcription</keyword>
<dbReference type="NCBIfam" id="NF004208">
    <property type="entry name" value="PRK05658.1"/>
    <property type="match status" value="1"/>
</dbReference>
<feature type="domain" description="RNA polymerase sigma-70" evidence="9">
    <location>
        <begin position="416"/>
        <end position="429"/>
    </location>
</feature>
<dbReference type="InterPro" id="IPR028630">
    <property type="entry name" value="Sigma70_RpoD"/>
</dbReference>
<dbReference type="PRINTS" id="PR00046">
    <property type="entry name" value="SIGMA70FCT"/>
</dbReference>
<evidence type="ECO:0000256" key="5">
    <source>
        <dbReference type="ARBA" id="ARBA00023163"/>
    </source>
</evidence>
<dbReference type="PROSITE" id="PS00715">
    <property type="entry name" value="SIGMA70_1"/>
    <property type="match status" value="1"/>
</dbReference>
<dbReference type="Pfam" id="PF04545">
    <property type="entry name" value="Sigma70_r4"/>
    <property type="match status" value="1"/>
</dbReference>
<dbReference type="InterPro" id="IPR007624">
    <property type="entry name" value="RNA_pol_sigma70_r3"/>
</dbReference>
<dbReference type="InterPro" id="IPR007127">
    <property type="entry name" value="RNA_pol_sigma_70_r1_1"/>
</dbReference>
<dbReference type="SUPFAM" id="SSF88946">
    <property type="entry name" value="Sigma2 domain of RNA polymerase sigma factors"/>
    <property type="match status" value="1"/>
</dbReference>
<feature type="region of interest" description="Sigma-70 factor domain-4" evidence="6">
    <location>
        <begin position="560"/>
        <end position="613"/>
    </location>
</feature>
<name>A0ABN0SXD0_9GAMM</name>
<dbReference type="InterPro" id="IPR036388">
    <property type="entry name" value="WH-like_DNA-bd_sf"/>
</dbReference>
<evidence type="ECO:0000259" key="9">
    <source>
        <dbReference type="PROSITE" id="PS00715"/>
    </source>
</evidence>
<dbReference type="InterPro" id="IPR007627">
    <property type="entry name" value="RNA_pol_sigma70_r2"/>
</dbReference>
<dbReference type="CDD" id="cd06171">
    <property type="entry name" value="Sigma70_r4"/>
    <property type="match status" value="1"/>
</dbReference>
<evidence type="ECO:0000256" key="3">
    <source>
        <dbReference type="ARBA" id="ARBA00023082"/>
    </source>
</evidence>
<dbReference type="Pfam" id="PF04546">
    <property type="entry name" value="Sigma70_ner"/>
    <property type="match status" value="1"/>
</dbReference>
<proteinExistence type="inferred from homology"/>
<gene>
    <name evidence="6 11" type="primary">rpoD</name>
    <name evidence="11" type="ORF">GCM10009123_10450</name>
</gene>
<feature type="short sequence motif" description="Interaction with polymerase core subunit RpoC" evidence="6">
    <location>
        <begin position="416"/>
        <end position="419"/>
    </location>
</feature>
<dbReference type="PANTHER" id="PTHR30603">
    <property type="entry name" value="RNA POLYMERASE SIGMA FACTOR RPO"/>
    <property type="match status" value="1"/>
</dbReference>
<dbReference type="Pfam" id="PF04542">
    <property type="entry name" value="Sigma70_r2"/>
    <property type="match status" value="1"/>
</dbReference>
<dbReference type="Pfam" id="PF04539">
    <property type="entry name" value="Sigma70_r3"/>
    <property type="match status" value="1"/>
</dbReference>
<keyword evidence="12" id="KW-1185">Reference proteome</keyword>
<evidence type="ECO:0000256" key="2">
    <source>
        <dbReference type="ARBA" id="ARBA00023015"/>
    </source>
</evidence>
<feature type="compositionally biased region" description="Acidic residues" evidence="8">
    <location>
        <begin position="195"/>
        <end position="231"/>
    </location>
</feature>
<keyword evidence="4 6" id="KW-0238">DNA-binding</keyword>
<dbReference type="NCBIfam" id="TIGR02937">
    <property type="entry name" value="sigma70-ECF"/>
    <property type="match status" value="1"/>
</dbReference>
<feature type="region of interest" description="Sigma-70 factor domain-2" evidence="6">
    <location>
        <begin position="392"/>
        <end position="462"/>
    </location>
</feature>
<dbReference type="InterPro" id="IPR009042">
    <property type="entry name" value="RNA_pol_sigma70_r1_2"/>
</dbReference>
<feature type="coiled-coil region" evidence="7">
    <location>
        <begin position="336"/>
        <end position="391"/>
    </location>
</feature>
<keyword evidence="3 6" id="KW-0731">Sigma factor</keyword>
<evidence type="ECO:0000256" key="7">
    <source>
        <dbReference type="SAM" id="Coils"/>
    </source>
</evidence>
<comment type="subcellular location">
    <subcellularLocation>
        <location evidence="6">Cytoplasm</location>
    </subcellularLocation>
</comment>
<keyword evidence="1 6" id="KW-0963">Cytoplasm</keyword>
<comment type="subunit">
    <text evidence="6">Interacts transiently with the RNA polymerase catalytic core.</text>
</comment>
<dbReference type="PROSITE" id="PS00716">
    <property type="entry name" value="SIGMA70_2"/>
    <property type="match status" value="1"/>
</dbReference>